<keyword evidence="2" id="KW-1185">Reference proteome</keyword>
<dbReference type="Proteomes" id="UP000011185">
    <property type="component" value="Unassembled WGS sequence"/>
</dbReference>
<sequence length="57" mass="6743">MFDYSTTSKESISAHGYNKIDEEKIVNTYIQLREVNCRIHDDEENKKLSNHIMNILI</sequence>
<organism evidence="1 2">
    <name type="scientific">Trachipleistophora hominis</name>
    <name type="common">Microsporidian parasite</name>
    <dbReference type="NCBI Taxonomy" id="72359"/>
    <lineage>
        <taxon>Eukaryota</taxon>
        <taxon>Fungi</taxon>
        <taxon>Fungi incertae sedis</taxon>
        <taxon>Microsporidia</taxon>
        <taxon>Pleistophoridae</taxon>
        <taxon>Trachipleistophora</taxon>
    </lineage>
</organism>
<dbReference type="AlphaFoldDB" id="L7JUW0"/>
<evidence type="ECO:0000313" key="2">
    <source>
        <dbReference type="Proteomes" id="UP000011185"/>
    </source>
</evidence>
<name>L7JUW0_TRAHO</name>
<dbReference type="EMBL" id="JH993985">
    <property type="protein sequence ID" value="ELQ75184.1"/>
    <property type="molecule type" value="Genomic_DNA"/>
</dbReference>
<dbReference type="HOGENOM" id="CLU_2998127_0_0_1"/>
<evidence type="ECO:0000313" key="1">
    <source>
        <dbReference type="EMBL" id="ELQ75184.1"/>
    </source>
</evidence>
<dbReference type="VEuPathDB" id="MicrosporidiaDB:THOM_1916"/>
<gene>
    <name evidence="1" type="ORF">THOM_1916</name>
</gene>
<accession>L7JUW0</accession>
<reference evidence="1 2" key="1">
    <citation type="journal article" date="2012" name="PLoS Pathog.">
        <title>The genome of the obligate intracellular parasite Trachipleistophora hominis: new insights into microsporidian genome dynamics and reductive evolution.</title>
        <authorList>
            <person name="Heinz E."/>
            <person name="Williams T.A."/>
            <person name="Nakjang S."/>
            <person name="Noel C.J."/>
            <person name="Swan D.C."/>
            <person name="Goldberg A.V."/>
            <person name="Harris S.R."/>
            <person name="Weinmaier T."/>
            <person name="Markert S."/>
            <person name="Becher D."/>
            <person name="Bernhardt J."/>
            <person name="Dagan T."/>
            <person name="Hacker C."/>
            <person name="Lucocq J.M."/>
            <person name="Schweder T."/>
            <person name="Rattei T."/>
            <person name="Hall N."/>
            <person name="Hirt R.P."/>
            <person name="Embley T.M."/>
        </authorList>
    </citation>
    <scope>NUCLEOTIDE SEQUENCE [LARGE SCALE GENOMIC DNA]</scope>
</reference>
<proteinExistence type="predicted"/>
<protein>
    <submittedName>
        <fullName evidence="1">Uncharacterized protein</fullName>
    </submittedName>
</protein>
<dbReference type="InParanoid" id="L7JUW0"/>